<evidence type="ECO:0000313" key="2">
    <source>
        <dbReference type="EMBL" id="KAK2078611.1"/>
    </source>
</evidence>
<reference evidence="2" key="1">
    <citation type="submission" date="2021-01" db="EMBL/GenBank/DDBJ databases">
        <authorList>
            <person name="Eckstrom K.M.E."/>
        </authorList>
    </citation>
    <scope>NUCLEOTIDE SEQUENCE</scope>
    <source>
        <strain evidence="2">UVCC 0001</strain>
    </source>
</reference>
<keyword evidence="3" id="KW-1185">Reference proteome</keyword>
<dbReference type="InterPro" id="IPR014729">
    <property type="entry name" value="Rossmann-like_a/b/a_fold"/>
</dbReference>
<protein>
    <submittedName>
        <fullName evidence="2">Uncharacterized protein</fullName>
    </submittedName>
</protein>
<evidence type="ECO:0000256" key="1">
    <source>
        <dbReference type="SAM" id="MobiDB-lite"/>
    </source>
</evidence>
<organism evidence="2 3">
    <name type="scientific">Prototheca wickerhamii</name>
    <dbReference type="NCBI Taxonomy" id="3111"/>
    <lineage>
        <taxon>Eukaryota</taxon>
        <taxon>Viridiplantae</taxon>
        <taxon>Chlorophyta</taxon>
        <taxon>core chlorophytes</taxon>
        <taxon>Trebouxiophyceae</taxon>
        <taxon>Chlorellales</taxon>
        <taxon>Chlorellaceae</taxon>
        <taxon>Prototheca</taxon>
    </lineage>
</organism>
<dbReference type="AlphaFoldDB" id="A0AAD9IJ07"/>
<comment type="caution">
    <text evidence="2">The sequence shown here is derived from an EMBL/GenBank/DDBJ whole genome shotgun (WGS) entry which is preliminary data.</text>
</comment>
<gene>
    <name evidence="2" type="ORF">QBZ16_003451</name>
</gene>
<dbReference type="EMBL" id="JASFZW010000004">
    <property type="protein sequence ID" value="KAK2078611.1"/>
    <property type="molecule type" value="Genomic_DNA"/>
</dbReference>
<proteinExistence type="predicted"/>
<dbReference type="Gene3D" id="3.40.50.620">
    <property type="entry name" value="HUPs"/>
    <property type="match status" value="1"/>
</dbReference>
<evidence type="ECO:0000313" key="3">
    <source>
        <dbReference type="Proteomes" id="UP001255856"/>
    </source>
</evidence>
<sequence length="212" mass="24183">MTQNSQERCELLGMETDEPAMAQTSLGTTAFELDARVPNRRCMDSAPRPSIAERGKTIVVALSPSTYWEKELHYVSKFLIRSSRDRVVLLYFSGAKGEDKMQALLASAKRRLAARSRLAERDIETEVRPLSRHSTHSSIAQYCKEVQADILVLGAERHDHHHGFFKFHRHDHVEEHCRQALASTKVVHVEAPSLDPASRRDKTESERDHHHL</sequence>
<dbReference type="SUPFAM" id="SSF52402">
    <property type="entry name" value="Adenine nucleotide alpha hydrolases-like"/>
    <property type="match status" value="1"/>
</dbReference>
<feature type="compositionally biased region" description="Basic and acidic residues" evidence="1">
    <location>
        <begin position="197"/>
        <end position="212"/>
    </location>
</feature>
<dbReference type="Proteomes" id="UP001255856">
    <property type="component" value="Unassembled WGS sequence"/>
</dbReference>
<name>A0AAD9IJ07_PROWI</name>
<accession>A0AAD9IJ07</accession>
<feature type="region of interest" description="Disordered" evidence="1">
    <location>
        <begin position="189"/>
        <end position="212"/>
    </location>
</feature>